<keyword evidence="1" id="KW-0732">Signal</keyword>
<gene>
    <name evidence="2" type="ORF">H8D96_11250</name>
</gene>
<organism evidence="2 3">
    <name type="scientific">Candidatus Desulfatibia vada</name>
    <dbReference type="NCBI Taxonomy" id="2841696"/>
    <lineage>
        <taxon>Bacteria</taxon>
        <taxon>Pseudomonadati</taxon>
        <taxon>Thermodesulfobacteriota</taxon>
        <taxon>Desulfobacteria</taxon>
        <taxon>Desulfobacterales</taxon>
        <taxon>Desulfobacterales incertae sedis</taxon>
        <taxon>Candidatus Desulfatibia</taxon>
    </lineage>
</organism>
<sequence length="134" mass="15808">MNKIKLTIFLLIMLVAGCPNLSNVKQMNMFDWITASFKDSVRWSDFEAANQLRKDAQTESNPPDFKKLKNVRVTSYDVKQIIPMDNKLKIRQIVEINYYKTDNMVEKTLIHDQLWEYDAADESWSLKSRLPDFK</sequence>
<dbReference type="Proteomes" id="UP000605201">
    <property type="component" value="Unassembled WGS sequence"/>
</dbReference>
<evidence type="ECO:0000313" key="3">
    <source>
        <dbReference type="Proteomes" id="UP000605201"/>
    </source>
</evidence>
<protein>
    <recommendedName>
        <fullName evidence="4">Lipoprotein</fullName>
    </recommendedName>
</protein>
<evidence type="ECO:0000313" key="2">
    <source>
        <dbReference type="EMBL" id="MBC8432483.1"/>
    </source>
</evidence>
<accession>A0A8J6P1A9</accession>
<dbReference type="PROSITE" id="PS51257">
    <property type="entry name" value="PROKAR_LIPOPROTEIN"/>
    <property type="match status" value="1"/>
</dbReference>
<evidence type="ECO:0008006" key="4">
    <source>
        <dbReference type="Google" id="ProtNLM"/>
    </source>
</evidence>
<name>A0A8J6P1A9_9BACT</name>
<feature type="signal peptide" evidence="1">
    <location>
        <begin position="1"/>
        <end position="21"/>
    </location>
</feature>
<proteinExistence type="predicted"/>
<feature type="chain" id="PRO_5035152457" description="Lipoprotein" evidence="1">
    <location>
        <begin position="22"/>
        <end position="134"/>
    </location>
</feature>
<evidence type="ECO:0000256" key="1">
    <source>
        <dbReference type="SAM" id="SignalP"/>
    </source>
</evidence>
<reference evidence="2 3" key="1">
    <citation type="submission" date="2020-08" db="EMBL/GenBank/DDBJ databases">
        <title>Bridging the membrane lipid divide: bacteria of the FCB group superphylum have the potential to synthesize archaeal ether lipids.</title>
        <authorList>
            <person name="Villanueva L."/>
            <person name="Von Meijenfeldt F.A.B."/>
            <person name="Westbye A.B."/>
            <person name="Yadav S."/>
            <person name="Hopmans E.C."/>
            <person name="Dutilh B.E."/>
            <person name="Sinninghe Damste J.S."/>
        </authorList>
    </citation>
    <scope>NUCLEOTIDE SEQUENCE [LARGE SCALE GENOMIC DNA]</scope>
    <source>
        <strain evidence="2">NIOZ-UU17</strain>
    </source>
</reference>
<dbReference type="AlphaFoldDB" id="A0A8J6P1A9"/>
<comment type="caution">
    <text evidence="2">The sequence shown here is derived from an EMBL/GenBank/DDBJ whole genome shotgun (WGS) entry which is preliminary data.</text>
</comment>
<dbReference type="EMBL" id="JACNIG010000226">
    <property type="protein sequence ID" value="MBC8432483.1"/>
    <property type="molecule type" value="Genomic_DNA"/>
</dbReference>